<accession>A0A0E1X3F8</accession>
<organism evidence="2">
    <name type="scientific">Brucella pinnipedialis M292/94/1</name>
    <dbReference type="NCBI Taxonomy" id="520462"/>
    <lineage>
        <taxon>Bacteria</taxon>
        <taxon>Pseudomonadati</taxon>
        <taxon>Pseudomonadota</taxon>
        <taxon>Alphaproteobacteria</taxon>
        <taxon>Hyphomicrobiales</taxon>
        <taxon>Brucellaceae</taxon>
        <taxon>Brucella/Ochrobactrum group</taxon>
        <taxon>Brucella</taxon>
    </lineage>
</organism>
<evidence type="ECO:0000256" key="1">
    <source>
        <dbReference type="SAM" id="MobiDB-lite"/>
    </source>
</evidence>
<dbReference type="EMBL" id="EQ999546">
    <property type="protein sequence ID" value="EEZ31600.1"/>
    <property type="molecule type" value="Genomic_DNA"/>
</dbReference>
<evidence type="ECO:0000313" key="2">
    <source>
        <dbReference type="EMBL" id="EEZ31600.1"/>
    </source>
</evidence>
<dbReference type="AlphaFoldDB" id="A0A0E1X3F8"/>
<sequence length="54" mass="5829">MAGLLNTVHGGRNRHAADTPFRVQSVPTNVQAIGTGSMIHISPQGREFTAAYFF</sequence>
<dbReference type="HOGENOM" id="CLU_3041086_0_0_5"/>
<reference evidence="2" key="1">
    <citation type="submission" date="2009-01" db="EMBL/GenBank/DDBJ databases">
        <title>The Genome Sequence of Brucella pinnipedialis M292/94/1.</title>
        <authorList>
            <consortium name="The Broad Institute Genome Sequencing Platform"/>
            <person name="Ward D."/>
            <person name="Young S.K."/>
            <person name="Kodira C.D."/>
            <person name="Zeng Q."/>
            <person name="Koehrsen M."/>
            <person name="Alvarado L."/>
            <person name="Berlin A."/>
            <person name="Borenstein D."/>
            <person name="Chen Z."/>
            <person name="Engels R."/>
            <person name="Freedman E."/>
            <person name="Gellesch M."/>
            <person name="Goldberg J."/>
            <person name="Griggs A."/>
            <person name="Gujja S."/>
            <person name="Heiman D."/>
            <person name="Hepburn T."/>
            <person name="Howarth C."/>
            <person name="Jen D."/>
            <person name="Larson L."/>
            <person name="Lewis B."/>
            <person name="Mehta T."/>
            <person name="Park D."/>
            <person name="Pearson M."/>
            <person name="Roberts A."/>
            <person name="Saif S."/>
            <person name="Shea T."/>
            <person name="Shenoy N."/>
            <person name="Sisk P."/>
            <person name="Stolte C."/>
            <person name="Sykes S."/>
            <person name="Walk T."/>
            <person name="White J."/>
            <person name="Yandava C."/>
            <person name="Whatmore A.M."/>
            <person name="Perrett L.L."/>
            <person name="O'Callaghan D."/>
            <person name="Nusbaum C."/>
            <person name="Galagan J."/>
            <person name="Birren B."/>
        </authorList>
    </citation>
    <scope>NUCLEOTIDE SEQUENCE [LARGE SCALE GENOMIC DNA]</scope>
    <source>
        <strain evidence="2">M292/94/1</strain>
    </source>
</reference>
<proteinExistence type="predicted"/>
<protein>
    <submittedName>
        <fullName evidence="2">Uncharacterized protein</fullName>
    </submittedName>
</protein>
<feature type="region of interest" description="Disordered" evidence="1">
    <location>
        <begin position="1"/>
        <end position="20"/>
    </location>
</feature>
<name>A0A0E1X3F8_9HYPH</name>
<dbReference type="Proteomes" id="UP000004659">
    <property type="component" value="Unassembled WGS sequence"/>
</dbReference>
<gene>
    <name evidence="2" type="ORF">BALG_01720</name>
</gene>